<dbReference type="AlphaFoldDB" id="A0A1H4NQQ2"/>
<evidence type="ECO:0000313" key="2">
    <source>
        <dbReference type="Proteomes" id="UP000198992"/>
    </source>
</evidence>
<organism evidence="1 2">
    <name type="scientific">Bradyrhizobium erythrophlei</name>
    <dbReference type="NCBI Taxonomy" id="1437360"/>
    <lineage>
        <taxon>Bacteria</taxon>
        <taxon>Pseudomonadati</taxon>
        <taxon>Pseudomonadota</taxon>
        <taxon>Alphaproteobacteria</taxon>
        <taxon>Hyphomicrobiales</taxon>
        <taxon>Nitrobacteraceae</taxon>
        <taxon>Bradyrhizobium</taxon>
    </lineage>
</organism>
<evidence type="ECO:0000313" key="1">
    <source>
        <dbReference type="EMBL" id="SEB97583.1"/>
    </source>
</evidence>
<gene>
    <name evidence="1" type="ORF">SAMN05444164_0702</name>
</gene>
<dbReference type="Proteomes" id="UP000198992">
    <property type="component" value="Unassembled WGS sequence"/>
</dbReference>
<name>A0A1H4NQQ2_9BRAD</name>
<sequence length="74" mass="8538">MSRESRRERAMNLFEEWKRDPDAFNERYRIPMTFQCGQDPKVGALNSIANHVLGSGYVVHEVICADPVLFLEPV</sequence>
<dbReference type="EMBL" id="FNTH01000001">
    <property type="protein sequence ID" value="SEB97583.1"/>
    <property type="molecule type" value="Genomic_DNA"/>
</dbReference>
<proteinExistence type="predicted"/>
<accession>A0A1H4NQQ2</accession>
<protein>
    <submittedName>
        <fullName evidence="1">Uncharacterized protein</fullName>
    </submittedName>
</protein>
<reference evidence="1 2" key="1">
    <citation type="submission" date="2016-10" db="EMBL/GenBank/DDBJ databases">
        <authorList>
            <person name="de Groot N.N."/>
        </authorList>
    </citation>
    <scope>NUCLEOTIDE SEQUENCE [LARGE SCALE GENOMIC DNA]</scope>
    <source>
        <strain evidence="1 2">MT12</strain>
    </source>
</reference>